<dbReference type="PROSITE" id="PS51717">
    <property type="entry name" value="G_VLIG"/>
    <property type="match status" value="1"/>
</dbReference>
<dbReference type="GO" id="GO:0005525">
    <property type="term" value="F:GTP binding"/>
    <property type="evidence" value="ECO:0007669"/>
    <property type="project" value="InterPro"/>
</dbReference>
<evidence type="ECO:0000313" key="5">
    <source>
        <dbReference type="Proteomes" id="UP001165289"/>
    </source>
</evidence>
<dbReference type="InterPro" id="IPR027417">
    <property type="entry name" value="P-loop_NTPase"/>
</dbReference>
<evidence type="ECO:0000256" key="2">
    <source>
        <dbReference type="SAM" id="MobiDB-lite"/>
    </source>
</evidence>
<dbReference type="EMBL" id="JAKMXF010000336">
    <property type="protein sequence ID" value="KAI6647851.1"/>
    <property type="molecule type" value="Genomic_DNA"/>
</dbReference>
<evidence type="ECO:0000313" key="4">
    <source>
        <dbReference type="EMBL" id="KAI6647851.1"/>
    </source>
</evidence>
<gene>
    <name evidence="4" type="ORF">LOD99_8438</name>
</gene>
<keyword evidence="5" id="KW-1185">Reference proteome</keyword>
<feature type="region of interest" description="Disordered" evidence="2">
    <location>
        <begin position="1"/>
        <end position="25"/>
    </location>
</feature>
<name>A0AAV7JGB2_9METZ</name>
<evidence type="ECO:0000256" key="1">
    <source>
        <dbReference type="ARBA" id="ARBA00006828"/>
    </source>
</evidence>
<comment type="similarity">
    <text evidence="1">Belongs to the TRAFAC class dynamin-like GTPase superfamily. Very large inducible GTPase (VLIG) family.</text>
</comment>
<dbReference type="SUPFAM" id="SSF52540">
    <property type="entry name" value="P-loop containing nucleoside triphosphate hydrolases"/>
    <property type="match status" value="1"/>
</dbReference>
<proteinExistence type="inferred from homology"/>
<dbReference type="Proteomes" id="UP001165289">
    <property type="component" value="Unassembled WGS sequence"/>
</dbReference>
<feature type="domain" description="VLIG-type G" evidence="3">
    <location>
        <begin position="733"/>
        <end position="976"/>
    </location>
</feature>
<dbReference type="Pfam" id="PF25683">
    <property type="entry name" value="URGCP_GTPase"/>
    <property type="match status" value="1"/>
</dbReference>
<organism evidence="4 5">
    <name type="scientific">Oopsacas minuta</name>
    <dbReference type="NCBI Taxonomy" id="111878"/>
    <lineage>
        <taxon>Eukaryota</taxon>
        <taxon>Metazoa</taxon>
        <taxon>Porifera</taxon>
        <taxon>Hexactinellida</taxon>
        <taxon>Hexasterophora</taxon>
        <taxon>Lyssacinosida</taxon>
        <taxon>Leucopsacidae</taxon>
        <taxon>Oopsacas</taxon>
    </lineage>
</organism>
<reference evidence="4 5" key="1">
    <citation type="journal article" date="2023" name="BMC Biol.">
        <title>The compact genome of the sponge Oopsacas minuta (Hexactinellida) is lacking key metazoan core genes.</title>
        <authorList>
            <person name="Santini S."/>
            <person name="Schenkelaars Q."/>
            <person name="Jourda C."/>
            <person name="Duchesne M."/>
            <person name="Belahbib H."/>
            <person name="Rocher C."/>
            <person name="Selva M."/>
            <person name="Riesgo A."/>
            <person name="Vervoort M."/>
            <person name="Leys S.P."/>
            <person name="Kodjabachian L."/>
            <person name="Le Bivic A."/>
            <person name="Borchiellini C."/>
            <person name="Claverie J.M."/>
            <person name="Renard E."/>
        </authorList>
    </citation>
    <scope>NUCLEOTIDE SEQUENCE [LARGE SCALE GENOMIC DNA]</scope>
    <source>
        <strain evidence="4">SPO-2</strain>
    </source>
</reference>
<evidence type="ECO:0000259" key="3">
    <source>
        <dbReference type="PROSITE" id="PS51717"/>
    </source>
</evidence>
<dbReference type="InterPro" id="IPR057365">
    <property type="entry name" value="URGCP"/>
</dbReference>
<dbReference type="Pfam" id="PF25496">
    <property type="entry name" value="URGCP"/>
    <property type="match status" value="1"/>
</dbReference>
<dbReference type="InterPro" id="IPR030383">
    <property type="entry name" value="G_VLIG_dom"/>
</dbReference>
<dbReference type="PANTHER" id="PTHR14819:SF25">
    <property type="entry name" value="CHROMOSOME UNDETERMINED SCAFFOLD_52, WHOLE GENOME SHOTGUN SEQUENCE"/>
    <property type="match status" value="1"/>
</dbReference>
<dbReference type="PANTHER" id="PTHR14819">
    <property type="entry name" value="GTP-BINDING"/>
    <property type="match status" value="1"/>
</dbReference>
<dbReference type="Gene3D" id="3.40.50.300">
    <property type="entry name" value="P-loop containing nucleotide triphosphate hydrolases"/>
    <property type="match status" value="1"/>
</dbReference>
<comment type="caution">
    <text evidence="4">The sequence shown here is derived from an EMBL/GenBank/DDBJ whole genome shotgun (WGS) entry which is preliminary data.</text>
</comment>
<protein>
    <submittedName>
        <fullName evidence="4">Interferon-induced very large GTPase 1</fullName>
    </submittedName>
</protein>
<sequence>MASSHAESDAQFPETVIEPDSEADTTKIPINLEDISFLEDDENDIPIEAEDLSVVCEETSVINPKTVESSQQIEFNISQLNSPHFKNCSVQAKGFIELHELLNLDQNQMLLGLTHYISGISIKKQDIDTGIPHSLANLTQVMLQKIILEDASSRKIDLPESVQDLPPVPASDDLDSFFDSIGGEAITETGKEIHPMDIFLLLYLSIDPLFQRKILKKLDKCKLSLPLIILDPSTCQPKIFAFPFQSLSSEWKKDAENEKARESILFNEPMPIISFIRFGKHSSNEFSKSKILNDILEFDHDCFLHCNSPGSTKSRLLFDGTVELSWSLPRKKAKGTNTFANPITFLNLRGNAAQHLKQLKFLQTISNKIFLFFWSGGINETEIDSLRNLYDKSSSKIVCVFPALTAEAKQILKSCPNVKADKEHTIVLGRSNWSKDIDNFCGLINLHSQNTPVEDLCSLATHVFECDHGIDLDCNASYIKETEAEICLILKQLIADSNQTTKDPMRFIKEKYFPLQSQPWEEWSKYYAESIRLKKRGDQDIEKYKSELRDKMNGCRQSQIDLLDKTRSNFLYELFRICELSFFRLFHTELLWNRLTLELNVICSEHMPTLYQAHKDISRVLHSSLADDLNEKELRKLENNYLESAKNLSKSSLGIEHIFREFSQVYESFTQASLKQRECINTNFDIDFCLLPKFTANILVQGYPIEILDGDASHVPIVWLSQVLHELKAKIGNKRLYIISILGVQSSGKSTLLNTMFGLHFAVSAGRCTKGIFMQMIQVAEDIIDTLGYDYLVVLDTEGLRAPELDTETSRFHDNELATFAIGLSHLTIINIMGETSTEMEDILPIAIHAFLRMKLTWIKPKCVFVHQNVTATGSGEKLGPARAALIHKLNEMTCAAAKLENKSSTIKRFSDLIDFHPEDDVLYFPALFRGDPPMAPVNFSYSANAFELKLRILRIRKLNLSFKPKSISSLITSITQLWAAILNENFVFHFKNVQEINASRELDNAVNMWQFKFSKEISTWQMSAVNQLSNCNDIPQTLQELFEDLNRVSIEFCKEEEYKIIDDFFDSTNTMYDIFTQWQQRTVENFICSRENLRKLTYEKCKKEGESIVNHRKLLERIDIFESKLIQYAKNFIKEHADIDSPLPQRKLKEIFDDSWAACVSDIGVEEIFIEKRNIGKDLVQFLFKDWTEFVQFRYLARRPIYNNCNGFKRIGIDHFYFKEQHFSLNYNFVILSTIFHFCGMHY</sequence>
<accession>A0AAV7JGB2</accession>
<dbReference type="AlphaFoldDB" id="A0AAV7JGB2"/>
<dbReference type="InterPro" id="IPR052986">
    <property type="entry name" value="VLIG_GTPase"/>
</dbReference>